<feature type="non-terminal residue" evidence="3">
    <location>
        <position position="221"/>
    </location>
</feature>
<accession>A0A8S9ZGH7</accession>
<dbReference type="GO" id="GO:0004185">
    <property type="term" value="F:serine-type carboxypeptidase activity"/>
    <property type="evidence" value="ECO:0007669"/>
    <property type="project" value="UniProtKB-UniRule"/>
</dbReference>
<dbReference type="PANTHER" id="PTHR11802">
    <property type="entry name" value="SERINE PROTEASE FAMILY S10 SERINE CARBOXYPEPTIDASE"/>
    <property type="match status" value="1"/>
</dbReference>
<evidence type="ECO:0000256" key="1">
    <source>
        <dbReference type="ARBA" id="ARBA00009431"/>
    </source>
</evidence>
<dbReference type="PROSITE" id="PS00131">
    <property type="entry name" value="CARBOXYPEPT_SER_SER"/>
    <property type="match status" value="1"/>
</dbReference>
<gene>
    <name evidence="3" type="ORF">Mgra_00008120</name>
</gene>
<dbReference type="PRINTS" id="PR00724">
    <property type="entry name" value="CRBOXYPTASEC"/>
</dbReference>
<evidence type="ECO:0000256" key="2">
    <source>
        <dbReference type="RuleBase" id="RU361156"/>
    </source>
</evidence>
<dbReference type="GO" id="GO:0006508">
    <property type="term" value="P:proteolysis"/>
    <property type="evidence" value="ECO:0007669"/>
    <property type="project" value="UniProtKB-KW"/>
</dbReference>
<dbReference type="Pfam" id="PF00450">
    <property type="entry name" value="Peptidase_S10"/>
    <property type="match status" value="1"/>
</dbReference>
<dbReference type="PANTHER" id="PTHR11802:SF418">
    <property type="entry name" value="SERINE CARBOXYPEPTIDASE CTSA-1.1"/>
    <property type="match status" value="1"/>
</dbReference>
<dbReference type="AlphaFoldDB" id="A0A8S9ZGH7"/>
<dbReference type="Proteomes" id="UP000605970">
    <property type="component" value="Unassembled WGS sequence"/>
</dbReference>
<sequence length="221" mass="24746">FLGYLQVSKNYLLHYWLVTSQSNPANNPLVFWFNGGPGCSSIDGLLNGMGPYILSSDGKTLTKNPYNWNKNASIVFLESPVGVGYSYSINENITINDDQTADANYEAIKQILIKFPIFKNSSVFIAGESYAGVYVPMVVNRILDGQKTFNINLKGLAIGNGLMNWNMSIDTTIQFAYNHGILDEENWEKFNKQCCNGCIGNNILINFTINNFKKINIRIVK</sequence>
<keyword evidence="4" id="KW-1185">Reference proteome</keyword>
<organism evidence="3 4">
    <name type="scientific">Meloidogyne graminicola</name>
    <dbReference type="NCBI Taxonomy" id="189291"/>
    <lineage>
        <taxon>Eukaryota</taxon>
        <taxon>Metazoa</taxon>
        <taxon>Ecdysozoa</taxon>
        <taxon>Nematoda</taxon>
        <taxon>Chromadorea</taxon>
        <taxon>Rhabditida</taxon>
        <taxon>Tylenchina</taxon>
        <taxon>Tylenchomorpha</taxon>
        <taxon>Tylenchoidea</taxon>
        <taxon>Meloidogynidae</taxon>
        <taxon>Meloidogyninae</taxon>
        <taxon>Meloidogyne</taxon>
    </lineage>
</organism>
<dbReference type="InterPro" id="IPR001563">
    <property type="entry name" value="Peptidase_S10"/>
</dbReference>
<protein>
    <recommendedName>
        <fullName evidence="2">Carboxypeptidase</fullName>
        <ecNumber evidence="2">3.4.16.-</ecNumber>
    </recommendedName>
</protein>
<dbReference type="EC" id="3.4.16.-" evidence="2"/>
<evidence type="ECO:0000313" key="3">
    <source>
        <dbReference type="EMBL" id="KAF7632426.1"/>
    </source>
</evidence>
<keyword evidence="2 3" id="KW-0121">Carboxypeptidase</keyword>
<dbReference type="InterPro" id="IPR018202">
    <property type="entry name" value="Ser_caboxypep_ser_AS"/>
</dbReference>
<evidence type="ECO:0000313" key="4">
    <source>
        <dbReference type="Proteomes" id="UP000605970"/>
    </source>
</evidence>
<dbReference type="InterPro" id="IPR029058">
    <property type="entry name" value="AB_hydrolase_fold"/>
</dbReference>
<comment type="caution">
    <text evidence="3">The sequence shown here is derived from an EMBL/GenBank/DDBJ whole genome shotgun (WGS) entry which is preliminary data.</text>
</comment>
<reference evidence="3" key="1">
    <citation type="journal article" date="2020" name="Ecol. Evol.">
        <title>Genome structure and content of the rice root-knot nematode (Meloidogyne graminicola).</title>
        <authorList>
            <person name="Phan N.T."/>
            <person name="Danchin E.G.J."/>
            <person name="Klopp C."/>
            <person name="Perfus-Barbeoch L."/>
            <person name="Kozlowski D.K."/>
            <person name="Koutsovoulos G.D."/>
            <person name="Lopez-Roques C."/>
            <person name="Bouchez O."/>
            <person name="Zahm M."/>
            <person name="Besnard G."/>
            <person name="Bellafiore S."/>
        </authorList>
    </citation>
    <scope>NUCLEOTIDE SEQUENCE</scope>
    <source>
        <strain evidence="3">VN-18</strain>
    </source>
</reference>
<dbReference type="SUPFAM" id="SSF53474">
    <property type="entry name" value="alpha/beta-Hydrolases"/>
    <property type="match status" value="1"/>
</dbReference>
<name>A0A8S9ZGH7_9BILA</name>
<dbReference type="EMBL" id="JABEBT010000102">
    <property type="protein sequence ID" value="KAF7632426.1"/>
    <property type="molecule type" value="Genomic_DNA"/>
</dbReference>
<keyword evidence="2" id="KW-0645">Protease</keyword>
<comment type="similarity">
    <text evidence="1 2">Belongs to the peptidase S10 family.</text>
</comment>
<dbReference type="OrthoDB" id="735686at2759"/>
<keyword evidence="2" id="KW-0378">Hydrolase</keyword>
<proteinExistence type="inferred from homology"/>
<dbReference type="Gene3D" id="3.40.50.1820">
    <property type="entry name" value="alpha/beta hydrolase"/>
    <property type="match status" value="1"/>
</dbReference>